<name>A0A4Q7Y0Z8_9ACTN</name>
<evidence type="ECO:0000256" key="4">
    <source>
        <dbReference type="ARBA" id="ARBA00022692"/>
    </source>
</evidence>
<sequence>MFVYLLLLIAIAAEVGATVMLKVSDGFSRFGPSVAVVVGYLCSYVALGFALRLGLNLSTGYAVWAGLGAAMVTVAGLFLFQERLTVPALFGIVLIIAGVVLIHAGDGAEA</sequence>
<dbReference type="PANTHER" id="PTHR30561:SF1">
    <property type="entry name" value="MULTIDRUG TRANSPORTER EMRE"/>
    <property type="match status" value="1"/>
</dbReference>
<dbReference type="OrthoDB" id="3175079at2"/>
<dbReference type="InterPro" id="IPR037185">
    <property type="entry name" value="EmrE-like"/>
</dbReference>
<comment type="similarity">
    <text evidence="7">Belongs to the drug/metabolite transporter (DMT) superfamily. Small multidrug resistance (SMR) (TC 2.A.7.1) family.</text>
</comment>
<dbReference type="PANTHER" id="PTHR30561">
    <property type="entry name" value="SMR FAMILY PROTON-DEPENDENT DRUG EFFLUX TRANSPORTER SUGE"/>
    <property type="match status" value="1"/>
</dbReference>
<comment type="caution">
    <text evidence="9">The sequence shown here is derived from an EMBL/GenBank/DDBJ whole genome shotgun (WGS) entry which is preliminary data.</text>
</comment>
<dbReference type="InterPro" id="IPR000390">
    <property type="entry name" value="Small_drug/metabolite_transptr"/>
</dbReference>
<keyword evidence="10" id="KW-1185">Reference proteome</keyword>
<evidence type="ECO:0000256" key="3">
    <source>
        <dbReference type="ARBA" id="ARBA00022475"/>
    </source>
</evidence>
<dbReference type="Proteomes" id="UP000292507">
    <property type="component" value="Unassembled WGS sequence"/>
</dbReference>
<dbReference type="RefSeq" id="WP_104529737.1">
    <property type="nucleotide sequence ID" value="NZ_POQT01000033.1"/>
</dbReference>
<feature type="transmembrane region" description="Helical" evidence="8">
    <location>
        <begin position="86"/>
        <end position="104"/>
    </location>
</feature>
<dbReference type="AlphaFoldDB" id="A0A4Q7Y0Z8"/>
<comment type="subcellular location">
    <subcellularLocation>
        <location evidence="1 7">Cell membrane</location>
        <topology evidence="1 7">Multi-pass membrane protein</topology>
    </subcellularLocation>
</comment>
<proteinExistence type="inferred from homology"/>
<dbReference type="GO" id="GO:0005886">
    <property type="term" value="C:plasma membrane"/>
    <property type="evidence" value="ECO:0007669"/>
    <property type="project" value="UniProtKB-SubCell"/>
</dbReference>
<protein>
    <submittedName>
        <fullName evidence="9">Small multidrug resistance pump</fullName>
    </submittedName>
</protein>
<gene>
    <name evidence="9" type="ORF">BKA19_0048</name>
</gene>
<keyword evidence="6 8" id="KW-0472">Membrane</keyword>
<dbReference type="SUPFAM" id="SSF103481">
    <property type="entry name" value="Multidrug resistance efflux transporter EmrE"/>
    <property type="match status" value="1"/>
</dbReference>
<dbReference type="EMBL" id="SHKV01000001">
    <property type="protein sequence ID" value="RZU30432.1"/>
    <property type="molecule type" value="Genomic_DNA"/>
</dbReference>
<keyword evidence="5 8" id="KW-1133">Transmembrane helix</keyword>
<evidence type="ECO:0000256" key="6">
    <source>
        <dbReference type="ARBA" id="ARBA00023136"/>
    </source>
</evidence>
<keyword evidence="4 7" id="KW-0812">Transmembrane</keyword>
<evidence type="ECO:0000256" key="2">
    <source>
        <dbReference type="ARBA" id="ARBA00022448"/>
    </source>
</evidence>
<evidence type="ECO:0000256" key="5">
    <source>
        <dbReference type="ARBA" id="ARBA00022989"/>
    </source>
</evidence>
<dbReference type="GO" id="GO:0022857">
    <property type="term" value="F:transmembrane transporter activity"/>
    <property type="evidence" value="ECO:0007669"/>
    <property type="project" value="InterPro"/>
</dbReference>
<feature type="transmembrane region" description="Helical" evidence="8">
    <location>
        <begin position="61"/>
        <end position="80"/>
    </location>
</feature>
<reference evidence="9 10" key="1">
    <citation type="submission" date="2019-02" db="EMBL/GenBank/DDBJ databases">
        <title>Sequencing the genomes of 1000 actinobacteria strains.</title>
        <authorList>
            <person name="Klenk H.-P."/>
        </authorList>
    </citation>
    <scope>NUCLEOTIDE SEQUENCE [LARGE SCALE GENOMIC DNA]</scope>
    <source>
        <strain evidence="9 10">DSM 44509</strain>
    </source>
</reference>
<dbReference type="InterPro" id="IPR045324">
    <property type="entry name" value="Small_multidrug_res"/>
</dbReference>
<evidence type="ECO:0000256" key="1">
    <source>
        <dbReference type="ARBA" id="ARBA00004651"/>
    </source>
</evidence>
<evidence type="ECO:0000313" key="10">
    <source>
        <dbReference type="Proteomes" id="UP000292507"/>
    </source>
</evidence>
<keyword evidence="2" id="KW-0813">Transport</keyword>
<feature type="transmembrane region" description="Helical" evidence="8">
    <location>
        <begin position="33"/>
        <end position="54"/>
    </location>
</feature>
<evidence type="ECO:0000256" key="8">
    <source>
        <dbReference type="SAM" id="Phobius"/>
    </source>
</evidence>
<dbReference type="Gene3D" id="1.10.3730.20">
    <property type="match status" value="1"/>
</dbReference>
<evidence type="ECO:0000313" key="9">
    <source>
        <dbReference type="EMBL" id="RZU30432.1"/>
    </source>
</evidence>
<accession>A0A4Q7Y0Z8</accession>
<dbReference type="Pfam" id="PF00893">
    <property type="entry name" value="Multi_Drug_Res"/>
    <property type="match status" value="1"/>
</dbReference>
<keyword evidence="3" id="KW-1003">Cell membrane</keyword>
<dbReference type="FunFam" id="1.10.3730.20:FF:000001">
    <property type="entry name" value="Quaternary ammonium compound resistance transporter SugE"/>
    <property type="match status" value="1"/>
</dbReference>
<evidence type="ECO:0000256" key="7">
    <source>
        <dbReference type="RuleBase" id="RU003942"/>
    </source>
</evidence>
<organism evidence="9 10">
    <name type="scientific">Blastococcus saxobsidens</name>
    <dbReference type="NCBI Taxonomy" id="138336"/>
    <lineage>
        <taxon>Bacteria</taxon>
        <taxon>Bacillati</taxon>
        <taxon>Actinomycetota</taxon>
        <taxon>Actinomycetes</taxon>
        <taxon>Geodermatophilales</taxon>
        <taxon>Geodermatophilaceae</taxon>
        <taxon>Blastococcus</taxon>
    </lineage>
</organism>